<keyword evidence="3" id="KW-1185">Reference proteome</keyword>
<reference evidence="2 3" key="1">
    <citation type="submission" date="2017-03" db="EMBL/GenBank/DDBJ databases">
        <title>WGS assembly of Porphyra umbilicalis.</title>
        <authorList>
            <person name="Brawley S.H."/>
            <person name="Blouin N.A."/>
            <person name="Ficko-Blean E."/>
            <person name="Wheeler G.L."/>
            <person name="Lohr M."/>
            <person name="Goodson H.V."/>
            <person name="Jenkins J.W."/>
            <person name="Blaby-Haas C.E."/>
            <person name="Helliwell K.E."/>
            <person name="Chan C."/>
            <person name="Marriage T."/>
            <person name="Bhattacharya D."/>
            <person name="Klein A.S."/>
            <person name="Badis Y."/>
            <person name="Brodie J."/>
            <person name="Cao Y."/>
            <person name="Collen J."/>
            <person name="Dittami S.M."/>
            <person name="Gachon C.M."/>
            <person name="Green B.R."/>
            <person name="Karpowicz S."/>
            <person name="Kim J.W."/>
            <person name="Kudahl U."/>
            <person name="Lin S."/>
            <person name="Michel G."/>
            <person name="Mittag M."/>
            <person name="Olson B.J."/>
            <person name="Pangilinan J."/>
            <person name="Peng Y."/>
            <person name="Qiu H."/>
            <person name="Shu S."/>
            <person name="Singer J.T."/>
            <person name="Smith A.G."/>
            <person name="Sprecher B.N."/>
            <person name="Wagner V."/>
            <person name="Wang W."/>
            <person name="Wang Z.-Y."/>
            <person name="Yan J."/>
            <person name="Yarish C."/>
            <person name="Zoeuner-Riek S."/>
            <person name="Zhuang Y."/>
            <person name="Zou Y."/>
            <person name="Lindquist E.A."/>
            <person name="Grimwood J."/>
            <person name="Barry K."/>
            <person name="Rokhsar D.S."/>
            <person name="Schmutz J."/>
            <person name="Stiller J.W."/>
            <person name="Grossman A.R."/>
            <person name="Prochnik S.E."/>
        </authorList>
    </citation>
    <scope>NUCLEOTIDE SEQUENCE [LARGE SCALE GENOMIC DNA]</scope>
    <source>
        <strain evidence="2">4086291</strain>
    </source>
</reference>
<feature type="compositionally biased region" description="Low complexity" evidence="1">
    <location>
        <begin position="30"/>
        <end position="42"/>
    </location>
</feature>
<accession>A0A1X6NI86</accession>
<dbReference type="EMBL" id="KV920861">
    <property type="protein sequence ID" value="OSX68240.1"/>
    <property type="molecule type" value="Genomic_DNA"/>
</dbReference>
<organism evidence="2 3">
    <name type="scientific">Porphyra umbilicalis</name>
    <name type="common">Purple laver</name>
    <name type="synonym">Red alga</name>
    <dbReference type="NCBI Taxonomy" id="2786"/>
    <lineage>
        <taxon>Eukaryota</taxon>
        <taxon>Rhodophyta</taxon>
        <taxon>Bangiophyceae</taxon>
        <taxon>Bangiales</taxon>
        <taxon>Bangiaceae</taxon>
        <taxon>Porphyra</taxon>
    </lineage>
</organism>
<evidence type="ECO:0000313" key="3">
    <source>
        <dbReference type="Proteomes" id="UP000218209"/>
    </source>
</evidence>
<protein>
    <submittedName>
        <fullName evidence="2">Uncharacterized protein</fullName>
    </submittedName>
</protein>
<proteinExistence type="predicted"/>
<dbReference type="Proteomes" id="UP000218209">
    <property type="component" value="Unassembled WGS sequence"/>
</dbReference>
<evidence type="ECO:0000313" key="2">
    <source>
        <dbReference type="EMBL" id="OSX68240.1"/>
    </source>
</evidence>
<gene>
    <name evidence="2" type="ORF">BU14_3168s0001</name>
</gene>
<evidence type="ECO:0000256" key="1">
    <source>
        <dbReference type="SAM" id="MobiDB-lite"/>
    </source>
</evidence>
<feature type="compositionally biased region" description="Low complexity" evidence="1">
    <location>
        <begin position="208"/>
        <end position="220"/>
    </location>
</feature>
<sequence length="280" mass="28516">MGVRPLPPNGCEAVGAVARGRGYGGGARGQRGTTRRTGGLARPPEVTRPRRVCAAAPRAPAAGAAGREADSAGLAPLETRRAARREAGTHSARPPSTSVGAAAARSAAGRNSPTHRSRGRIAVRAAAGTATRPRCAAGRGSEWPSGAGAGDSAIKNHQCQQPQRAWRGAGGSVAEAAHRDALCDSIGSNRGEPTRGHDTAPSGHGQRRAAAAPRRAAVATRDPRPAARRQRRDHAVDAAASGLSATSHCRAHPPASAAANAAGRQTWCPLRPRVCAPSRE</sequence>
<feature type="compositionally biased region" description="Basic and acidic residues" evidence="1">
    <location>
        <begin position="78"/>
        <end position="88"/>
    </location>
</feature>
<feature type="compositionally biased region" description="Low complexity" evidence="1">
    <location>
        <begin position="100"/>
        <end position="110"/>
    </location>
</feature>
<dbReference type="AlphaFoldDB" id="A0A1X6NI86"/>
<feature type="compositionally biased region" description="Low complexity" evidence="1">
    <location>
        <begin position="52"/>
        <end position="66"/>
    </location>
</feature>
<feature type="non-terminal residue" evidence="2">
    <location>
        <position position="280"/>
    </location>
</feature>
<name>A0A1X6NI86_PORUM</name>
<feature type="compositionally biased region" description="Low complexity" evidence="1">
    <location>
        <begin position="252"/>
        <end position="262"/>
    </location>
</feature>
<feature type="region of interest" description="Disordered" evidence="1">
    <location>
        <begin position="19"/>
        <end position="280"/>
    </location>
</feature>